<organism evidence="5 6">
    <name type="scientific">Perkinsus olseni</name>
    <name type="common">Perkinsus atlanticus</name>
    <dbReference type="NCBI Taxonomy" id="32597"/>
    <lineage>
        <taxon>Eukaryota</taxon>
        <taxon>Sar</taxon>
        <taxon>Alveolata</taxon>
        <taxon>Perkinsozoa</taxon>
        <taxon>Perkinsea</taxon>
        <taxon>Perkinsida</taxon>
        <taxon>Perkinsidae</taxon>
        <taxon>Perkinsus</taxon>
    </lineage>
</organism>
<dbReference type="PANTHER" id="PTHR28637">
    <property type="entry name" value="DNA REPLICATION FACTOR CDT1"/>
    <property type="match status" value="1"/>
</dbReference>
<dbReference type="InterPro" id="IPR032054">
    <property type="entry name" value="Cdt1_C"/>
</dbReference>
<dbReference type="GO" id="GO:0000076">
    <property type="term" value="P:DNA replication checkpoint signaling"/>
    <property type="evidence" value="ECO:0007669"/>
    <property type="project" value="TreeGrafter"/>
</dbReference>
<evidence type="ECO:0000313" key="5">
    <source>
        <dbReference type="EMBL" id="KAF4698273.1"/>
    </source>
</evidence>
<evidence type="ECO:0000256" key="2">
    <source>
        <dbReference type="ARBA" id="ARBA00023306"/>
    </source>
</evidence>
<feature type="compositionally biased region" description="Polar residues" evidence="3">
    <location>
        <begin position="65"/>
        <end position="81"/>
    </location>
</feature>
<dbReference type="GO" id="GO:0071163">
    <property type="term" value="P:DNA replication preinitiation complex assembly"/>
    <property type="evidence" value="ECO:0007669"/>
    <property type="project" value="InterPro"/>
</dbReference>
<dbReference type="GO" id="GO:0000278">
    <property type="term" value="P:mitotic cell cycle"/>
    <property type="evidence" value="ECO:0007669"/>
    <property type="project" value="TreeGrafter"/>
</dbReference>
<dbReference type="InterPro" id="IPR045173">
    <property type="entry name" value="Cdt1"/>
</dbReference>
<accession>A0A7J6PQG9</accession>
<dbReference type="Pfam" id="PF08839">
    <property type="entry name" value="CDT1"/>
    <property type="match status" value="1"/>
</dbReference>
<proteinExistence type="inferred from homology"/>
<dbReference type="GO" id="GO:0003677">
    <property type="term" value="F:DNA binding"/>
    <property type="evidence" value="ECO:0007669"/>
    <property type="project" value="InterPro"/>
</dbReference>
<reference evidence="5 6" key="1">
    <citation type="submission" date="2020-04" db="EMBL/GenBank/DDBJ databases">
        <title>Perkinsus olseni comparative genomics.</title>
        <authorList>
            <person name="Bogema D.R."/>
        </authorList>
    </citation>
    <scope>NUCLEOTIDE SEQUENCE [LARGE SCALE GENOMIC DNA]</scope>
    <source>
        <strain evidence="5 6">ATCC PRA-207</strain>
    </source>
</reference>
<dbReference type="Proteomes" id="UP000553632">
    <property type="component" value="Unassembled WGS sequence"/>
</dbReference>
<feature type="compositionally biased region" description="Basic and acidic residues" evidence="3">
    <location>
        <begin position="93"/>
        <end position="114"/>
    </location>
</feature>
<dbReference type="GO" id="GO:0030174">
    <property type="term" value="P:regulation of DNA-templated DNA replication initiation"/>
    <property type="evidence" value="ECO:0007669"/>
    <property type="project" value="InterPro"/>
</dbReference>
<protein>
    <recommendedName>
        <fullName evidence="4">CDT1 Geminin-binding domain-containing protein</fullName>
    </recommendedName>
</protein>
<dbReference type="Pfam" id="PF16679">
    <property type="entry name" value="CDT1_C"/>
    <property type="match status" value="1"/>
</dbReference>
<dbReference type="AlphaFoldDB" id="A0A7J6PQG9"/>
<feature type="domain" description="CDT1 Geminin-binding" evidence="4">
    <location>
        <begin position="225"/>
        <end position="372"/>
    </location>
</feature>
<sequence>MSPTPRKGSRGSRSSRRLKRSEQDAASPAVTRGRSTSQKRKRESTSPDSDPSCATPRKNLFGSPSERSSGMPPSTPKNSRPSAKRHNSGTPKRPGESQKIDFHGLHVGSRRESLPRGQPSTRGRGSLATNRSSCGTRISMGEVVDQLELPSTGGKGRESLPRESRSERGPVKNLFKEFTEKQSDDTKGSKLPTPNVATIGAGTKLPIPEELKQASPPVSAVKRSLPSHYRTVLDQFRMLDEVLSLFRTRSQVPYYLQLKAGVERASGKRFAKGRLLQVVFAADGLLDLEWREKECDIDSMGTSPLRRLVVIQKDPSGTVLAKRLDAKEALSRAELVQRKLEDLIAEQERRCSDPKKFDSDEADPAPLAPNPFETETPINSTPVLRGRGTPSPGATPQTPCSSLLSGVRARRREKLELSASPFVPVILPQLSEPMTPARTPSVRDNIRSRSASKTPAERRQEMRERVRAREAKEKESAKIYEEDLKWREKLNFLGLLSSIVSELSRLFFMRGHPSMRFQDVVKHFMSANGGGTRYKALGARVMEDYLRQAAELAPEWIKIAQSKIDSKTEVLEMDMSVKTKAVLGKVKEKRDALSSQYTEWQSKLPTSPGLIPSTGGYKKCPPLSASGLSTQSVTPRGVATGPLLPGELETNTVVEESLPSHYKTVLEQFKILDAVLTQDQAPFYLQLKASVARQSGKRFEKGRLLQVVFAADGLLGLEWREKECDIATGGSNPLRRLVVVQRDPSGAKITKQLDPGEKLDRAGIVYRNLKARLAKQVYTLSRRRLWSLKSCRASQEQSYSQTPAELRQELRERVSADWADMSWCDQQVRTGEAEDHEQARINGEDSKWNEKLDLYDLLFSIVSGLNRLYSSIRGHASMRFFDVIKHFKSRAGGGTPFTLLDQRVLEGHLRHMVEFAPDWIRIVRSQWEKRIELQVDSTTELLRMDMSVKTQHVRRRLSEEKAALNAEYAVWKTRHRTSPVDTASTTR</sequence>
<dbReference type="InterPro" id="IPR038090">
    <property type="entry name" value="Cdt1_C_WH_dom_sf"/>
</dbReference>
<dbReference type="SUPFAM" id="SSF46785">
    <property type="entry name" value="Winged helix' DNA-binding domain"/>
    <property type="match status" value="1"/>
</dbReference>
<evidence type="ECO:0000313" key="6">
    <source>
        <dbReference type="Proteomes" id="UP000553632"/>
    </source>
</evidence>
<dbReference type="InterPro" id="IPR036390">
    <property type="entry name" value="WH_DNA-bd_sf"/>
</dbReference>
<keyword evidence="6" id="KW-1185">Reference proteome</keyword>
<evidence type="ECO:0000256" key="3">
    <source>
        <dbReference type="SAM" id="MobiDB-lite"/>
    </source>
</evidence>
<name>A0A7J6PQG9_PEROL</name>
<feature type="region of interest" description="Disordered" evidence="3">
    <location>
        <begin position="432"/>
        <end position="469"/>
    </location>
</feature>
<feature type="region of interest" description="Disordered" evidence="3">
    <location>
        <begin position="349"/>
        <end position="402"/>
    </location>
</feature>
<comment type="caution">
    <text evidence="5">The sequence shown here is derived from an EMBL/GenBank/DDBJ whole genome shotgun (WGS) entry which is preliminary data.</text>
</comment>
<feature type="compositionally biased region" description="Basic and acidic residues" evidence="3">
    <location>
        <begin position="455"/>
        <end position="469"/>
    </location>
</feature>
<dbReference type="InterPro" id="IPR014939">
    <property type="entry name" value="CDT1_Gemini-bd-like"/>
</dbReference>
<evidence type="ECO:0000256" key="1">
    <source>
        <dbReference type="ARBA" id="ARBA00008356"/>
    </source>
</evidence>
<dbReference type="GO" id="GO:0005634">
    <property type="term" value="C:nucleus"/>
    <property type="evidence" value="ECO:0007669"/>
    <property type="project" value="TreeGrafter"/>
</dbReference>
<feature type="region of interest" description="Disordered" evidence="3">
    <location>
        <begin position="1"/>
        <end position="201"/>
    </location>
</feature>
<dbReference type="PANTHER" id="PTHR28637:SF1">
    <property type="entry name" value="DNA REPLICATION FACTOR CDT1"/>
    <property type="match status" value="1"/>
</dbReference>
<evidence type="ECO:0000259" key="4">
    <source>
        <dbReference type="SMART" id="SM01075"/>
    </source>
</evidence>
<feature type="compositionally biased region" description="Polar residues" evidence="3">
    <location>
        <begin position="392"/>
        <end position="402"/>
    </location>
</feature>
<keyword evidence="2" id="KW-0131">Cell cycle</keyword>
<gene>
    <name evidence="5" type="ORF">FOZ63_025612</name>
</gene>
<feature type="compositionally biased region" description="Basic residues" evidence="3">
    <location>
        <begin position="7"/>
        <end position="19"/>
    </location>
</feature>
<dbReference type="Gene3D" id="1.10.10.1420">
    <property type="entry name" value="DNA replication factor Cdt1, C-terminal WH domain"/>
    <property type="match status" value="1"/>
</dbReference>
<dbReference type="EMBL" id="JABANO010038606">
    <property type="protein sequence ID" value="KAF4698273.1"/>
    <property type="molecule type" value="Genomic_DNA"/>
</dbReference>
<comment type="similarity">
    <text evidence="1">Belongs to the Cdt1 family.</text>
</comment>
<dbReference type="SMART" id="SM01075">
    <property type="entry name" value="CDT1"/>
    <property type="match status" value="1"/>
</dbReference>
<feature type="compositionally biased region" description="Polar residues" evidence="3">
    <location>
        <begin position="118"/>
        <end position="136"/>
    </location>
</feature>
<feature type="compositionally biased region" description="Basic and acidic residues" evidence="3">
    <location>
        <begin position="349"/>
        <end position="359"/>
    </location>
</feature>
<feature type="compositionally biased region" description="Basic and acidic residues" evidence="3">
    <location>
        <begin position="155"/>
        <end position="188"/>
    </location>
</feature>
<dbReference type="GO" id="GO:0070182">
    <property type="term" value="F:DNA polymerase binding"/>
    <property type="evidence" value="ECO:0007669"/>
    <property type="project" value="TreeGrafter"/>
</dbReference>